<reference evidence="1 2" key="1">
    <citation type="submission" date="2020-05" db="EMBL/GenBank/DDBJ databases">
        <title>Azospirillum oleiclasticum sp. nov, a nitrogen-fixing and heavy crude oil-emulsifying bacterium isolated from the crude oil of Yumen Oilfield.</title>
        <authorList>
            <person name="Wu D."/>
            <person name="Cai M."/>
            <person name="Zhang X."/>
        </authorList>
    </citation>
    <scope>NUCLEOTIDE SEQUENCE [LARGE SCALE GENOMIC DNA]</scope>
    <source>
        <strain evidence="1 2">ROY-1-1-2</strain>
    </source>
</reference>
<dbReference type="EMBL" id="JABFDB010000016">
    <property type="protein sequence ID" value="NYZ22261.1"/>
    <property type="molecule type" value="Genomic_DNA"/>
</dbReference>
<organism evidence="1 2">
    <name type="scientific">Azospirillum oleiclasticum</name>
    <dbReference type="NCBI Taxonomy" id="2735135"/>
    <lineage>
        <taxon>Bacteria</taxon>
        <taxon>Pseudomonadati</taxon>
        <taxon>Pseudomonadota</taxon>
        <taxon>Alphaproteobacteria</taxon>
        <taxon>Rhodospirillales</taxon>
        <taxon>Azospirillaceae</taxon>
        <taxon>Azospirillum</taxon>
    </lineage>
</organism>
<protein>
    <submittedName>
        <fullName evidence="1">Uncharacterized protein</fullName>
    </submittedName>
</protein>
<comment type="caution">
    <text evidence="1">The sequence shown here is derived from an EMBL/GenBank/DDBJ whole genome shotgun (WGS) entry which is preliminary data.</text>
</comment>
<evidence type="ECO:0000313" key="1">
    <source>
        <dbReference type="EMBL" id="NYZ22261.1"/>
    </source>
</evidence>
<gene>
    <name evidence="1" type="ORF">HND93_21320</name>
</gene>
<proteinExistence type="predicted"/>
<accession>A0ABX2TDI0</accession>
<keyword evidence="2" id="KW-1185">Reference proteome</keyword>
<sequence length="104" mass="11681">MAGATNNRIVGARSWSRARPVLLHPKFFEGFRDYLAGRPFDYRRLDGWPLLDQHRYENGREIAAECVAAGLAVRWGDHSRIPRGLKALVASRALERSSAHTLPG</sequence>
<name>A0ABX2TDI0_9PROT</name>
<evidence type="ECO:0000313" key="2">
    <source>
        <dbReference type="Proteomes" id="UP000584642"/>
    </source>
</evidence>
<dbReference type="Proteomes" id="UP000584642">
    <property type="component" value="Unassembled WGS sequence"/>
</dbReference>